<sequence>MKYVKPFNLFQDLMKTKPLERGRLLGLDVGDKYVGLAVSDANNKIASPLRYAFHVKVGAFFSGTDFQHVQEFWLLLAALESDYLRKRSSNVLLRKKTNIDLMAGDFQNLVSELSLKGFIIGYPFDRSRSSPDAVQVKLLIDDLCKTGRLEGVRYTFWDECFTSKNVELLLKPLNLHPVLAKTMIDKFAAVGILQGYLDYVNRTLVLKSAG</sequence>
<accession>A0AAV6LDP0</accession>
<dbReference type="Gene3D" id="3.30.420.140">
    <property type="entry name" value="YqgF/RNase H-like domain"/>
    <property type="match status" value="2"/>
</dbReference>
<evidence type="ECO:0000256" key="2">
    <source>
        <dbReference type="ARBA" id="ARBA00022517"/>
    </source>
</evidence>
<keyword evidence="1" id="KW-0963">Cytoplasm</keyword>
<dbReference type="Proteomes" id="UP000823749">
    <property type="component" value="Chromosome 2"/>
</dbReference>
<dbReference type="SMART" id="SM00732">
    <property type="entry name" value="YqgFc"/>
    <property type="match status" value="1"/>
</dbReference>
<dbReference type="SUPFAM" id="SSF53098">
    <property type="entry name" value="Ribonuclease H-like"/>
    <property type="match status" value="2"/>
</dbReference>
<dbReference type="InterPro" id="IPR006641">
    <property type="entry name" value="YqgF/RNaseH-like_dom"/>
</dbReference>
<evidence type="ECO:0000256" key="4">
    <source>
        <dbReference type="ARBA" id="ARBA00022801"/>
    </source>
</evidence>
<protein>
    <recommendedName>
        <fullName evidence="5">YqgF/RNase H-like domain-containing protein</fullName>
    </recommendedName>
</protein>
<dbReference type="GO" id="GO:0016787">
    <property type="term" value="F:hydrolase activity"/>
    <property type="evidence" value="ECO:0007669"/>
    <property type="project" value="UniProtKB-KW"/>
</dbReference>
<dbReference type="InterPro" id="IPR037027">
    <property type="entry name" value="YqgF/RNaseH-like_dom_sf"/>
</dbReference>
<evidence type="ECO:0000313" key="6">
    <source>
        <dbReference type="EMBL" id="KAG5563203.1"/>
    </source>
</evidence>
<keyword evidence="3" id="KW-0540">Nuclease</keyword>
<evidence type="ECO:0000259" key="5">
    <source>
        <dbReference type="SMART" id="SM00732"/>
    </source>
</evidence>
<dbReference type="PANTHER" id="PTHR33317:SF1">
    <property type="entry name" value="POLYNUCLEOTIDYL TRANSFERASE, RIBONUCLEASE H-LIKE SUPERFAMILY PROTEIN"/>
    <property type="match status" value="1"/>
</dbReference>
<comment type="caution">
    <text evidence="6">The sequence shown here is derived from an EMBL/GenBank/DDBJ whole genome shotgun (WGS) entry which is preliminary data.</text>
</comment>
<keyword evidence="2" id="KW-0690">Ribosome biogenesis</keyword>
<proteinExistence type="inferred from homology"/>
<dbReference type="Pfam" id="PF03652">
    <property type="entry name" value="RuvX"/>
    <property type="match status" value="1"/>
</dbReference>
<evidence type="ECO:0000313" key="7">
    <source>
        <dbReference type="Proteomes" id="UP000823749"/>
    </source>
</evidence>
<dbReference type="HAMAP" id="MF_00651">
    <property type="entry name" value="Nuclease_YqgF"/>
    <property type="match status" value="1"/>
</dbReference>
<gene>
    <name evidence="6" type="ORF">RHGRI_005832</name>
</gene>
<keyword evidence="4" id="KW-0378">Hydrolase</keyword>
<organism evidence="6 7">
    <name type="scientific">Rhododendron griersonianum</name>
    <dbReference type="NCBI Taxonomy" id="479676"/>
    <lineage>
        <taxon>Eukaryota</taxon>
        <taxon>Viridiplantae</taxon>
        <taxon>Streptophyta</taxon>
        <taxon>Embryophyta</taxon>
        <taxon>Tracheophyta</taxon>
        <taxon>Spermatophyta</taxon>
        <taxon>Magnoliopsida</taxon>
        <taxon>eudicotyledons</taxon>
        <taxon>Gunneridae</taxon>
        <taxon>Pentapetalae</taxon>
        <taxon>asterids</taxon>
        <taxon>Ericales</taxon>
        <taxon>Ericaceae</taxon>
        <taxon>Ericoideae</taxon>
        <taxon>Rhodoreae</taxon>
        <taxon>Rhododendron</taxon>
    </lineage>
</organism>
<dbReference type="PANTHER" id="PTHR33317">
    <property type="entry name" value="POLYNUCLEOTIDYL TRANSFERASE, RIBONUCLEASE H-LIKE SUPERFAMILY PROTEIN"/>
    <property type="match status" value="1"/>
</dbReference>
<feature type="domain" description="YqgF/RNase H-like" evidence="5">
    <location>
        <begin position="22"/>
        <end position="166"/>
    </location>
</feature>
<name>A0AAV6LDP0_9ERIC</name>
<evidence type="ECO:0000256" key="1">
    <source>
        <dbReference type="ARBA" id="ARBA00022490"/>
    </source>
</evidence>
<dbReference type="InterPro" id="IPR005227">
    <property type="entry name" value="YqgF"/>
</dbReference>
<keyword evidence="7" id="KW-1185">Reference proteome</keyword>
<reference evidence="6" key="1">
    <citation type="submission" date="2020-08" db="EMBL/GenBank/DDBJ databases">
        <title>Plant Genome Project.</title>
        <authorList>
            <person name="Zhang R.-G."/>
        </authorList>
    </citation>
    <scope>NUCLEOTIDE SEQUENCE</scope>
    <source>
        <strain evidence="6">WSP0</strain>
        <tissue evidence="6">Leaf</tissue>
    </source>
</reference>
<dbReference type="GO" id="GO:0000967">
    <property type="term" value="P:rRNA 5'-end processing"/>
    <property type="evidence" value="ECO:0007669"/>
    <property type="project" value="TreeGrafter"/>
</dbReference>
<dbReference type="FunFam" id="3.30.420.140:FF:000008">
    <property type="entry name" value="Putative pre-16S rRNA nuclease"/>
    <property type="match status" value="1"/>
</dbReference>
<dbReference type="AlphaFoldDB" id="A0AAV6LDP0"/>
<dbReference type="EMBL" id="JACTNZ010000002">
    <property type="protein sequence ID" value="KAG5563203.1"/>
    <property type="molecule type" value="Genomic_DNA"/>
</dbReference>
<dbReference type="CDD" id="cd16964">
    <property type="entry name" value="YqgF"/>
    <property type="match status" value="1"/>
</dbReference>
<dbReference type="GO" id="GO:0004518">
    <property type="term" value="F:nuclease activity"/>
    <property type="evidence" value="ECO:0007669"/>
    <property type="project" value="UniProtKB-KW"/>
</dbReference>
<evidence type="ECO:0000256" key="3">
    <source>
        <dbReference type="ARBA" id="ARBA00022722"/>
    </source>
</evidence>
<dbReference type="InterPro" id="IPR012337">
    <property type="entry name" value="RNaseH-like_sf"/>
</dbReference>